<keyword evidence="2" id="KW-1003">Cell membrane</keyword>
<feature type="transmembrane region" description="Helical" evidence="6">
    <location>
        <begin position="47"/>
        <end position="67"/>
    </location>
</feature>
<gene>
    <name evidence="7" type="ORF">LACPI_0302</name>
</gene>
<keyword evidence="5 6" id="KW-0472">Membrane</keyword>
<dbReference type="KEGG" id="lpk:LACPI_0302"/>
<organism evidence="7 8">
    <name type="scientific">Pseudolactococcus piscium MKFS47</name>
    <dbReference type="NCBI Taxonomy" id="297352"/>
    <lineage>
        <taxon>Bacteria</taxon>
        <taxon>Bacillati</taxon>
        <taxon>Bacillota</taxon>
        <taxon>Bacilli</taxon>
        <taxon>Lactobacillales</taxon>
        <taxon>Streptococcaceae</taxon>
        <taxon>Pseudolactococcus</taxon>
    </lineage>
</organism>
<dbReference type="SUPFAM" id="SSF103473">
    <property type="entry name" value="MFS general substrate transporter"/>
    <property type="match status" value="1"/>
</dbReference>
<feature type="transmembrane region" description="Helical" evidence="6">
    <location>
        <begin position="79"/>
        <end position="103"/>
    </location>
</feature>
<keyword evidence="3 6" id="KW-0812">Transmembrane</keyword>
<dbReference type="PANTHER" id="PTHR23513">
    <property type="entry name" value="INTEGRAL MEMBRANE EFFLUX PROTEIN-RELATED"/>
    <property type="match status" value="1"/>
</dbReference>
<protein>
    <submittedName>
        <fullName evidence="7">MFS-type transporter</fullName>
    </submittedName>
</protein>
<evidence type="ECO:0000256" key="3">
    <source>
        <dbReference type="ARBA" id="ARBA00022692"/>
    </source>
</evidence>
<dbReference type="InterPro" id="IPR036259">
    <property type="entry name" value="MFS_trans_sf"/>
</dbReference>
<feature type="transmembrane region" description="Helical" evidence="6">
    <location>
        <begin position="263"/>
        <end position="280"/>
    </location>
</feature>
<dbReference type="PANTHER" id="PTHR23513:SF6">
    <property type="entry name" value="MAJOR FACILITATOR SUPERFAMILY ASSOCIATED DOMAIN-CONTAINING PROTEIN"/>
    <property type="match status" value="1"/>
</dbReference>
<feature type="transmembrane region" description="Helical" evidence="6">
    <location>
        <begin position="225"/>
        <end position="251"/>
    </location>
</feature>
<name>A0A0D6DUB6_9LACT</name>
<dbReference type="HOGENOM" id="CLU_034180_16_4_9"/>
<dbReference type="CDD" id="cd06173">
    <property type="entry name" value="MFS_MefA_like"/>
    <property type="match status" value="1"/>
</dbReference>
<keyword evidence="4 6" id="KW-1133">Transmembrane helix</keyword>
<evidence type="ECO:0000256" key="4">
    <source>
        <dbReference type="ARBA" id="ARBA00022989"/>
    </source>
</evidence>
<feature type="transmembrane region" description="Helical" evidence="6">
    <location>
        <begin position="357"/>
        <end position="380"/>
    </location>
</feature>
<dbReference type="GO" id="GO:0022857">
    <property type="term" value="F:transmembrane transporter activity"/>
    <property type="evidence" value="ECO:0007669"/>
    <property type="project" value="InterPro"/>
</dbReference>
<sequence length="424" mass="45580">MSDYLIENSSLKQIRKSIVSSLVGQLGSQSFNFALGLMLLTKTGSSLSFAASQVIGPIISLLFVPIVGPTVDRLSKKQVIAVSQIATIIGLIGYALSLRYFAFNILPPTLILITILAVSDQFTLTAYNAGAKGLVLDAHQTKLRGLQQSAGAIGQFIAPILGAALYSVVPFTLFVMIEVSCELVTLGIALSLNFRLNSGTGEKQIGQEDLSFSAGLTFFKKQKTLISLLVLALFMNFCVGAFTIGIASVLITSLKFSATTYGFVQSAFVFGSLLSGLVISQMKSSKYPLQKVWGAMIGIALCLLVFGIVPFVFEKSVLTAGLIMLTSFILAGISNLVNVPFFSWLGEHIPEQMQGRIFGLVTTFATALTPISFAIFGCLYDVRTLPTLTMNLWIFSCCSLGVLSLYVIGRVILKIDLKHVTIVD</sequence>
<feature type="transmembrane region" description="Helical" evidence="6">
    <location>
        <begin position="150"/>
        <end position="169"/>
    </location>
</feature>
<dbReference type="Pfam" id="PF07690">
    <property type="entry name" value="MFS_1"/>
    <property type="match status" value="1"/>
</dbReference>
<reference evidence="8" key="1">
    <citation type="submission" date="2015-01" db="EMBL/GenBank/DDBJ databases">
        <authorList>
            <person name="Andreevskaya M."/>
        </authorList>
    </citation>
    <scope>NUCLEOTIDE SEQUENCE [LARGE SCALE GENOMIC DNA]</scope>
    <source>
        <strain evidence="8">MKFS47</strain>
    </source>
</reference>
<dbReference type="STRING" id="1364.LP2241_10287"/>
<dbReference type="Gene3D" id="1.20.1250.20">
    <property type="entry name" value="MFS general substrate transporter like domains"/>
    <property type="match status" value="1"/>
</dbReference>
<dbReference type="GO" id="GO:0005886">
    <property type="term" value="C:plasma membrane"/>
    <property type="evidence" value="ECO:0007669"/>
    <property type="project" value="UniProtKB-SubCell"/>
</dbReference>
<evidence type="ECO:0000256" key="1">
    <source>
        <dbReference type="ARBA" id="ARBA00004651"/>
    </source>
</evidence>
<feature type="transmembrane region" description="Helical" evidence="6">
    <location>
        <begin position="319"/>
        <end position="345"/>
    </location>
</feature>
<evidence type="ECO:0000256" key="6">
    <source>
        <dbReference type="SAM" id="Phobius"/>
    </source>
</evidence>
<dbReference type="AlphaFoldDB" id="A0A0D6DUB6"/>
<evidence type="ECO:0000313" key="8">
    <source>
        <dbReference type="Proteomes" id="UP000033166"/>
    </source>
</evidence>
<feature type="transmembrane region" description="Helical" evidence="6">
    <location>
        <begin position="292"/>
        <end position="313"/>
    </location>
</feature>
<dbReference type="EMBL" id="LN774769">
    <property type="protein sequence ID" value="CEN27502.1"/>
    <property type="molecule type" value="Genomic_DNA"/>
</dbReference>
<evidence type="ECO:0000256" key="2">
    <source>
        <dbReference type="ARBA" id="ARBA00022475"/>
    </source>
</evidence>
<proteinExistence type="predicted"/>
<dbReference type="RefSeq" id="WP_047914772.1">
    <property type="nucleotide sequence ID" value="NZ_LN774769.1"/>
</dbReference>
<dbReference type="Proteomes" id="UP000033166">
    <property type="component" value="Chromosome I"/>
</dbReference>
<accession>A0A0D6DUB6</accession>
<dbReference type="InterPro" id="IPR011701">
    <property type="entry name" value="MFS"/>
</dbReference>
<comment type="subcellular location">
    <subcellularLocation>
        <location evidence="1">Cell membrane</location>
        <topology evidence="1">Multi-pass membrane protein</topology>
    </subcellularLocation>
</comment>
<evidence type="ECO:0000313" key="7">
    <source>
        <dbReference type="EMBL" id="CEN27502.1"/>
    </source>
</evidence>
<feature type="transmembrane region" description="Helical" evidence="6">
    <location>
        <begin position="392"/>
        <end position="413"/>
    </location>
</feature>
<evidence type="ECO:0000256" key="5">
    <source>
        <dbReference type="ARBA" id="ARBA00023136"/>
    </source>
</evidence>